<accession>A0A133U6T0</accession>
<keyword evidence="1" id="KW-1133">Transmembrane helix</keyword>
<evidence type="ECO:0000313" key="3">
    <source>
        <dbReference type="Proteomes" id="UP000070163"/>
    </source>
</evidence>
<dbReference type="Proteomes" id="UP000070163">
    <property type="component" value="Unassembled WGS sequence"/>
</dbReference>
<protein>
    <submittedName>
        <fullName evidence="2">Uncharacterized protein</fullName>
    </submittedName>
</protein>
<dbReference type="EMBL" id="LHXJ01000061">
    <property type="protein sequence ID" value="KXA89891.1"/>
    <property type="molecule type" value="Genomic_DNA"/>
</dbReference>
<proteinExistence type="predicted"/>
<keyword evidence="1" id="KW-0472">Membrane</keyword>
<reference evidence="2 3" key="1">
    <citation type="journal article" date="2016" name="Sci. Rep.">
        <title>Metabolic traits of an uncultured archaeal lineage -MSBL1- from brine pools of the Red Sea.</title>
        <authorList>
            <person name="Mwirichia R."/>
            <person name="Alam I."/>
            <person name="Rashid M."/>
            <person name="Vinu M."/>
            <person name="Ba-Alawi W."/>
            <person name="Anthony Kamau A."/>
            <person name="Kamanda Ngugi D."/>
            <person name="Goker M."/>
            <person name="Klenk H.P."/>
            <person name="Bajic V."/>
            <person name="Stingl U."/>
        </authorList>
    </citation>
    <scope>NUCLEOTIDE SEQUENCE [LARGE SCALE GENOMIC DNA]</scope>
    <source>
        <strain evidence="2">SCGC-AAA259A05</strain>
    </source>
</reference>
<name>A0A133U6T0_9EURY</name>
<gene>
    <name evidence="2" type="ORF">AKJ57_04760</name>
</gene>
<keyword evidence="1" id="KW-0812">Transmembrane</keyword>
<organism evidence="2 3">
    <name type="scientific">candidate division MSBL1 archaeon SCGC-AAA259A05</name>
    <dbReference type="NCBI Taxonomy" id="1698259"/>
    <lineage>
        <taxon>Archaea</taxon>
        <taxon>Methanobacteriati</taxon>
        <taxon>Methanobacteriota</taxon>
        <taxon>candidate division MSBL1</taxon>
    </lineage>
</organism>
<sequence length="61" mass="6236">MNKGVILAIIIAAIASMVEAIGGYALATGLIDANPHALIMTFSGIAGMWIAIIIALSSRSH</sequence>
<evidence type="ECO:0000256" key="1">
    <source>
        <dbReference type="SAM" id="Phobius"/>
    </source>
</evidence>
<evidence type="ECO:0000313" key="2">
    <source>
        <dbReference type="EMBL" id="KXA89891.1"/>
    </source>
</evidence>
<comment type="caution">
    <text evidence="2">The sequence shown here is derived from an EMBL/GenBank/DDBJ whole genome shotgun (WGS) entry which is preliminary data.</text>
</comment>
<feature type="transmembrane region" description="Helical" evidence="1">
    <location>
        <begin position="36"/>
        <end position="56"/>
    </location>
</feature>
<keyword evidence="3" id="KW-1185">Reference proteome</keyword>
<dbReference type="AlphaFoldDB" id="A0A133U6T0"/>